<dbReference type="PANTHER" id="PTHR43777">
    <property type="entry name" value="MOLYBDENUM COFACTOR CYTIDYLYLTRANSFERASE"/>
    <property type="match status" value="1"/>
</dbReference>
<evidence type="ECO:0000313" key="3">
    <source>
        <dbReference type="EMBL" id="APW42061.1"/>
    </source>
</evidence>
<accession>A0A1P8K7W0</accession>
<dbReference type="InterPro" id="IPR025877">
    <property type="entry name" value="MobA-like_NTP_Trfase"/>
</dbReference>
<dbReference type="eggNOG" id="COG2068">
    <property type="taxonomic scope" value="Bacteria"/>
</dbReference>
<gene>
    <name evidence="3" type="ORF">RS694_05615</name>
</gene>
<feature type="domain" description="MobA-like NTP transferase" evidence="2">
    <location>
        <begin position="53"/>
        <end position="151"/>
    </location>
</feature>
<keyword evidence="1" id="KW-0460">Magnesium</keyword>
<sequence length="202" mass="21043">MVTADEAQHLPVLLVLASGRGERFTASGGTTHKLQADLCGKPVLQHTLDTVRASGLRWHLEDAGHPGMGDSIAAAVRATRDAPGWMVLPADLPLIRPQTLVEIARAPMAVNVLVPSFEGQRGHPVRFAAACGDALASLQGNQGAAPVVAAQAAMKFIVSDAGCVVDIDTVEDLRRAAGLLAERAEVGGSEIAPQATYGFKIK</sequence>
<dbReference type="SUPFAM" id="SSF53448">
    <property type="entry name" value="Nucleotide-diphospho-sugar transferases"/>
    <property type="match status" value="1"/>
</dbReference>
<dbReference type="EMBL" id="CP019239">
    <property type="protein sequence ID" value="APW42061.1"/>
    <property type="molecule type" value="Genomic_DNA"/>
</dbReference>
<name>A0A1P8K7W0_9BURK</name>
<reference evidence="3 4" key="1">
    <citation type="submission" date="2017-01" db="EMBL/GenBank/DDBJ databases">
        <authorList>
            <person name="Mah S.A."/>
            <person name="Swanson W.J."/>
            <person name="Moy G.W."/>
            <person name="Vacquier V.D."/>
        </authorList>
    </citation>
    <scope>NUCLEOTIDE SEQUENCE [LARGE SCALE GENOMIC DNA]</scope>
    <source>
        <strain evidence="3 4">DSM 22694</strain>
    </source>
</reference>
<evidence type="ECO:0000313" key="4">
    <source>
        <dbReference type="Proteomes" id="UP000186110"/>
    </source>
</evidence>
<proteinExistence type="predicted"/>
<dbReference type="AlphaFoldDB" id="A0A1P8K7W0"/>
<dbReference type="Pfam" id="PF12804">
    <property type="entry name" value="NTP_transf_3"/>
    <property type="match status" value="1"/>
</dbReference>
<dbReference type="STRING" id="1484693.RS694_05615"/>
<dbReference type="KEGG" id="rsb:RS694_05615"/>
<protein>
    <submittedName>
        <fullName evidence="3">Molybdopterin-guanine dinucleotide biosynthesis protein MobA</fullName>
    </submittedName>
</protein>
<evidence type="ECO:0000256" key="1">
    <source>
        <dbReference type="ARBA" id="ARBA00022842"/>
    </source>
</evidence>
<dbReference type="InterPro" id="IPR029044">
    <property type="entry name" value="Nucleotide-diphossugar_trans"/>
</dbReference>
<dbReference type="Proteomes" id="UP000186110">
    <property type="component" value="Chromosome"/>
</dbReference>
<dbReference type="GO" id="GO:0016779">
    <property type="term" value="F:nucleotidyltransferase activity"/>
    <property type="evidence" value="ECO:0007669"/>
    <property type="project" value="UniProtKB-ARBA"/>
</dbReference>
<organism evidence="3 4">
    <name type="scientific">Rhodoferax saidenbachensis</name>
    <dbReference type="NCBI Taxonomy" id="1484693"/>
    <lineage>
        <taxon>Bacteria</taxon>
        <taxon>Pseudomonadati</taxon>
        <taxon>Pseudomonadota</taxon>
        <taxon>Betaproteobacteria</taxon>
        <taxon>Burkholderiales</taxon>
        <taxon>Comamonadaceae</taxon>
        <taxon>Rhodoferax</taxon>
    </lineage>
</organism>
<keyword evidence="4" id="KW-1185">Reference proteome</keyword>
<dbReference type="PANTHER" id="PTHR43777:SF1">
    <property type="entry name" value="MOLYBDENUM COFACTOR CYTIDYLYLTRANSFERASE"/>
    <property type="match status" value="1"/>
</dbReference>
<evidence type="ECO:0000259" key="2">
    <source>
        <dbReference type="Pfam" id="PF12804"/>
    </source>
</evidence>
<dbReference type="Gene3D" id="3.90.550.10">
    <property type="entry name" value="Spore Coat Polysaccharide Biosynthesis Protein SpsA, Chain A"/>
    <property type="match status" value="2"/>
</dbReference>